<keyword evidence="3 6" id="KW-1133">Transmembrane helix</keyword>
<dbReference type="SUPFAM" id="SSF103473">
    <property type="entry name" value="MFS general substrate transporter"/>
    <property type="match status" value="1"/>
</dbReference>
<evidence type="ECO:0000256" key="2">
    <source>
        <dbReference type="ARBA" id="ARBA00022692"/>
    </source>
</evidence>
<dbReference type="GO" id="GO:0022857">
    <property type="term" value="F:transmembrane transporter activity"/>
    <property type="evidence" value="ECO:0007669"/>
    <property type="project" value="InterPro"/>
</dbReference>
<feature type="non-terminal residue" evidence="7">
    <location>
        <position position="277"/>
    </location>
</feature>
<reference evidence="7 8" key="1">
    <citation type="submission" date="2014-04" db="EMBL/GenBank/DDBJ databases">
        <title>Evolutionary Origins and Diversification of the Mycorrhizal Mutualists.</title>
        <authorList>
            <consortium name="DOE Joint Genome Institute"/>
            <consortium name="Mycorrhizal Genomics Consortium"/>
            <person name="Kohler A."/>
            <person name="Kuo A."/>
            <person name="Nagy L.G."/>
            <person name="Floudas D."/>
            <person name="Copeland A."/>
            <person name="Barry K.W."/>
            <person name="Cichocki N."/>
            <person name="Veneault-Fourrey C."/>
            <person name="LaButti K."/>
            <person name="Lindquist E.A."/>
            <person name="Lipzen A."/>
            <person name="Lundell T."/>
            <person name="Morin E."/>
            <person name="Murat C."/>
            <person name="Riley R."/>
            <person name="Ohm R."/>
            <person name="Sun H."/>
            <person name="Tunlid A."/>
            <person name="Henrissat B."/>
            <person name="Grigoriev I.V."/>
            <person name="Hibbett D.S."/>
            <person name="Martin F."/>
        </authorList>
    </citation>
    <scope>NUCLEOTIDE SEQUENCE [LARGE SCALE GENOMIC DNA]</scope>
    <source>
        <strain evidence="7 8">Koide BX008</strain>
    </source>
</reference>
<evidence type="ECO:0000256" key="5">
    <source>
        <dbReference type="SAM" id="MobiDB-lite"/>
    </source>
</evidence>
<name>A0A0C2SIM9_AMAMK</name>
<feature type="transmembrane region" description="Helical" evidence="6">
    <location>
        <begin position="225"/>
        <end position="244"/>
    </location>
</feature>
<proteinExistence type="predicted"/>
<evidence type="ECO:0000256" key="3">
    <source>
        <dbReference type="ARBA" id="ARBA00022989"/>
    </source>
</evidence>
<dbReference type="InterPro" id="IPR036259">
    <property type="entry name" value="MFS_trans_sf"/>
</dbReference>
<organism evidence="7 8">
    <name type="scientific">Amanita muscaria (strain Koide BX008)</name>
    <dbReference type="NCBI Taxonomy" id="946122"/>
    <lineage>
        <taxon>Eukaryota</taxon>
        <taxon>Fungi</taxon>
        <taxon>Dikarya</taxon>
        <taxon>Basidiomycota</taxon>
        <taxon>Agaricomycotina</taxon>
        <taxon>Agaricomycetes</taxon>
        <taxon>Agaricomycetidae</taxon>
        <taxon>Agaricales</taxon>
        <taxon>Pluteineae</taxon>
        <taxon>Amanitaceae</taxon>
        <taxon>Amanita</taxon>
    </lineage>
</organism>
<feature type="transmembrane region" description="Helical" evidence="6">
    <location>
        <begin position="188"/>
        <end position="213"/>
    </location>
</feature>
<dbReference type="PANTHER" id="PTHR23502:SF5">
    <property type="entry name" value="QUINIDINE RESISTANCE PROTEIN 3"/>
    <property type="match status" value="1"/>
</dbReference>
<evidence type="ECO:0000256" key="1">
    <source>
        <dbReference type="ARBA" id="ARBA00004141"/>
    </source>
</evidence>
<dbReference type="Gene3D" id="1.20.1250.20">
    <property type="entry name" value="MFS general substrate transporter like domains"/>
    <property type="match status" value="1"/>
</dbReference>
<feature type="region of interest" description="Disordered" evidence="5">
    <location>
        <begin position="20"/>
        <end position="40"/>
    </location>
</feature>
<feature type="transmembrane region" description="Helical" evidence="6">
    <location>
        <begin position="161"/>
        <end position="182"/>
    </location>
</feature>
<evidence type="ECO:0000256" key="6">
    <source>
        <dbReference type="SAM" id="Phobius"/>
    </source>
</evidence>
<feature type="transmembrane region" description="Helical" evidence="6">
    <location>
        <begin position="83"/>
        <end position="104"/>
    </location>
</feature>
<evidence type="ECO:0000256" key="4">
    <source>
        <dbReference type="ARBA" id="ARBA00023136"/>
    </source>
</evidence>
<dbReference type="Proteomes" id="UP000054549">
    <property type="component" value="Unassembled WGS sequence"/>
</dbReference>
<dbReference type="GO" id="GO:0005886">
    <property type="term" value="C:plasma membrane"/>
    <property type="evidence" value="ECO:0007669"/>
    <property type="project" value="TreeGrafter"/>
</dbReference>
<accession>A0A0C2SIM9</accession>
<dbReference type="PANTHER" id="PTHR23502">
    <property type="entry name" value="MAJOR FACILITATOR SUPERFAMILY"/>
    <property type="match status" value="1"/>
</dbReference>
<feature type="compositionally biased region" description="Polar residues" evidence="5">
    <location>
        <begin position="23"/>
        <end position="35"/>
    </location>
</feature>
<sequence length="277" mass="30312">RSLVYQHALKSRLKHLQEAGNARKSQAASSFTAGGTKSPGEMTIVDEEKGIDAKPDYSQVKVSLKDVSPFKHIWHGLRRINNLTILLASGLSFAYCFMVTYAAARMLAFGYGYNAMNIGLIILAFGIGSLAGSICGGRWSDRTLAKLKEAHGGEVYPEMRLKSTILGIVMMPPLIAIMGWIWQERVPIAAICVVFFVNGFFYIWPYASAIAYIVDSNKGRSSTAVATNSAFRGFFAFLATELAVPLQDGLGNGWMMTLWAFIMALAGLLILATYWKG</sequence>
<dbReference type="OrthoDB" id="2585655at2759"/>
<dbReference type="InParanoid" id="A0A0C2SIM9"/>
<keyword evidence="2 6" id="KW-0812">Transmembrane</keyword>
<dbReference type="HOGENOM" id="CLU_1006646_0_0_1"/>
<dbReference type="EMBL" id="KN819258">
    <property type="protein sequence ID" value="KIL53809.1"/>
    <property type="molecule type" value="Genomic_DNA"/>
</dbReference>
<feature type="non-terminal residue" evidence="7">
    <location>
        <position position="1"/>
    </location>
</feature>
<dbReference type="AlphaFoldDB" id="A0A0C2SIM9"/>
<feature type="transmembrane region" description="Helical" evidence="6">
    <location>
        <begin position="256"/>
        <end position="275"/>
    </location>
</feature>
<dbReference type="STRING" id="946122.A0A0C2SIM9"/>
<protein>
    <submittedName>
        <fullName evidence="7">Uncharacterized protein</fullName>
    </submittedName>
</protein>
<evidence type="ECO:0000313" key="8">
    <source>
        <dbReference type="Proteomes" id="UP000054549"/>
    </source>
</evidence>
<dbReference type="Pfam" id="PF07690">
    <property type="entry name" value="MFS_1"/>
    <property type="match status" value="1"/>
</dbReference>
<evidence type="ECO:0000313" key="7">
    <source>
        <dbReference type="EMBL" id="KIL53809.1"/>
    </source>
</evidence>
<gene>
    <name evidence="7" type="ORF">M378DRAFT_174556</name>
</gene>
<keyword evidence="8" id="KW-1185">Reference proteome</keyword>
<comment type="subcellular location">
    <subcellularLocation>
        <location evidence="1">Membrane</location>
        <topology evidence="1">Multi-pass membrane protein</topology>
    </subcellularLocation>
</comment>
<dbReference type="InterPro" id="IPR011701">
    <property type="entry name" value="MFS"/>
</dbReference>
<feature type="transmembrane region" description="Helical" evidence="6">
    <location>
        <begin position="116"/>
        <end position="140"/>
    </location>
</feature>
<keyword evidence="4 6" id="KW-0472">Membrane</keyword>